<name>A0AAW0GEV7_9APHY</name>
<dbReference type="AlphaFoldDB" id="A0AAW0GEV7"/>
<evidence type="ECO:0000256" key="1">
    <source>
        <dbReference type="SAM" id="MobiDB-lite"/>
    </source>
</evidence>
<evidence type="ECO:0000313" key="2">
    <source>
        <dbReference type="EMBL" id="KAK7691830.1"/>
    </source>
</evidence>
<gene>
    <name evidence="2" type="ORF">QCA50_005234</name>
</gene>
<organism evidence="2 3">
    <name type="scientific">Cerrena zonata</name>
    <dbReference type="NCBI Taxonomy" id="2478898"/>
    <lineage>
        <taxon>Eukaryota</taxon>
        <taxon>Fungi</taxon>
        <taxon>Dikarya</taxon>
        <taxon>Basidiomycota</taxon>
        <taxon>Agaricomycotina</taxon>
        <taxon>Agaricomycetes</taxon>
        <taxon>Polyporales</taxon>
        <taxon>Cerrenaceae</taxon>
        <taxon>Cerrena</taxon>
    </lineage>
</organism>
<evidence type="ECO:0000313" key="3">
    <source>
        <dbReference type="Proteomes" id="UP001385951"/>
    </source>
</evidence>
<comment type="caution">
    <text evidence="2">The sequence shown here is derived from an EMBL/GenBank/DDBJ whole genome shotgun (WGS) entry which is preliminary data.</text>
</comment>
<accession>A0AAW0GEV7</accession>
<dbReference type="Proteomes" id="UP001385951">
    <property type="component" value="Unassembled WGS sequence"/>
</dbReference>
<feature type="compositionally biased region" description="Polar residues" evidence="1">
    <location>
        <begin position="274"/>
        <end position="291"/>
    </location>
</feature>
<feature type="compositionally biased region" description="Polar residues" evidence="1">
    <location>
        <begin position="443"/>
        <end position="455"/>
    </location>
</feature>
<reference evidence="2 3" key="1">
    <citation type="submission" date="2022-09" db="EMBL/GenBank/DDBJ databases">
        <authorList>
            <person name="Palmer J.M."/>
        </authorList>
    </citation>
    <scope>NUCLEOTIDE SEQUENCE [LARGE SCALE GENOMIC DNA]</scope>
    <source>
        <strain evidence="2 3">DSM 7382</strain>
    </source>
</reference>
<dbReference type="EMBL" id="JASBNA010000005">
    <property type="protein sequence ID" value="KAK7691830.1"/>
    <property type="molecule type" value="Genomic_DNA"/>
</dbReference>
<sequence>MAQSVTMATHDPIKGPTLMPIPLIDNPFSLLSPLDILEFKRPSSSSSVSSSETLCDPQYTSGILFILPEKDSSILKETILDAPPLSLASPPAGCTTSECGVCVFEKHTEHLPKKDGLAQLSLGPTRVADYDYEVYEDVPLSPLTIPQTSLTSFASTTMNFPFPTNNSSFNFMLYPNISPWHQQADVYPAAADEYNVAYNTRGHDDSFNPHVYTANPSGTSESLTAFDVFAPQPQVAIAGEPPSFLQSDSNLLGMANTHRSIWIRRLERRARGDNTGSSAHPTITPHSPLSPQQELPLIHERFTPRRSTLSCPSEFALLQSPRHLPLSSSQQQNLNDLLRDDEEPIHDHASMAQPFRRVAFDLDEKMASADSSLLRTPPPPKQGYIDLPPDEHTYASEGPEYAPTLGLLLDNNEDEERVHIMNGYVPLNKEEAWHLQPPKDDTNPTAIATSHTSNTDEPDSTLIDLLLCLHHCSTATSTIQRCVSYHRALNYDVSLLCKAISSILDQMQTVLQQNAPIMNELPNIRYSSTWLNRYISVISSVQRNTISFRRMATLLMQRPLRNRNVDTIFTRLERYEMKFRDLLARLTKLHGISEILVLGSYLEASRSTTQENVRISRSLRQAQTIERHRQHAYRHEIREQIRVKKRVIRLY</sequence>
<keyword evidence="3" id="KW-1185">Reference proteome</keyword>
<feature type="region of interest" description="Disordered" evidence="1">
    <location>
        <begin position="436"/>
        <end position="456"/>
    </location>
</feature>
<proteinExistence type="predicted"/>
<protein>
    <submittedName>
        <fullName evidence="2">Uncharacterized protein</fullName>
    </submittedName>
</protein>
<feature type="region of interest" description="Disordered" evidence="1">
    <location>
        <begin position="272"/>
        <end position="291"/>
    </location>
</feature>